<sequence>MLGRLEVWQGGERLRLGGPRECALLAALLLRANEIASVSYLVDAVWERPPASPETNVRTYVSQLRRRLGRGSRGPSRLVTTQGGYQLTVRPDEFDVGVFEEALERADAAFHRGHWERATADYSRALDLWRGDPLGDQPVGARLRGVLDGLAERWLVAVERFTRAKFELGAHDEVIRLIRELLPRHFLREELWRLLLLALCGSNRPAEALDAYATMRRRFADELGVEPNERLRQLHEEILRGDHVRDGSVVRTRSSTGWRPPGGRVCQLPADLGDFTERAAPMRQLTEAIGNGAVGAPPVVVVSGGPGVGKSALVLHVAHQLAGRFPDGQLYLDLRGTSEAPRESAVLLAEMLGALGFTGSQVPDGVAARAGLFRSLLSDRRMLVVLDDAADARQVRPLLPAGGGCVVLVTSRQLLTDVMPAYHVELGPLREDEARTLLTRIIGPVRAAAEPVEVTELVRACGHLPLAIRIAAGRLVGRPAWPLRLLTRRLADESRRLTELSPGGLGLRASFQASVRSLPPDVARAFHLLGLLGPHTLPSWVVAPLLDRAHEELCAQDVVDALVDANLLAQCGVDDTGTPRYRLHDLLRAHAVEGAAAIPVGKRRAAVSRVVGVWLDLVRRAVEGMPPSSFDPPRFAAPRAALPPDVASRMTAEPLRWFDAERAALVGAVELAVRWEIDELAWELAATLAPYLDFRSRYDDWDRVHRLAVQAARRTANRRGEAVLLRGIAQVHIHRDEYGAAIRLLSRSRALCRQIGDKRGESRAVAGLGVVARLLDRRGVARDEYGSRRARTALHG</sequence>
<gene>
    <name evidence="7" type="ORF">FHR82_006910</name>
</gene>
<protein>
    <submittedName>
        <fullName evidence="7">DNA-binding SARP family transcriptional activator</fullName>
    </submittedName>
</protein>
<dbReference type="Pfam" id="PF13191">
    <property type="entry name" value="AAA_16"/>
    <property type="match status" value="1"/>
</dbReference>
<evidence type="ECO:0000256" key="3">
    <source>
        <dbReference type="ARBA" id="ARBA00023125"/>
    </source>
</evidence>
<proteinExistence type="inferred from homology"/>
<dbReference type="Gene3D" id="1.10.10.10">
    <property type="entry name" value="Winged helix-like DNA-binding domain superfamily/Winged helix DNA-binding domain"/>
    <property type="match status" value="1"/>
</dbReference>
<dbReference type="InterPro" id="IPR041664">
    <property type="entry name" value="AAA_16"/>
</dbReference>
<dbReference type="SUPFAM" id="SSF52540">
    <property type="entry name" value="P-loop containing nucleoside triphosphate hydrolases"/>
    <property type="match status" value="1"/>
</dbReference>
<dbReference type="SMART" id="SM00862">
    <property type="entry name" value="Trans_reg_C"/>
    <property type="match status" value="1"/>
</dbReference>
<evidence type="ECO:0000256" key="2">
    <source>
        <dbReference type="ARBA" id="ARBA00023015"/>
    </source>
</evidence>
<dbReference type="CDD" id="cd15831">
    <property type="entry name" value="BTAD"/>
    <property type="match status" value="1"/>
</dbReference>
<dbReference type="PANTHER" id="PTHR35807">
    <property type="entry name" value="TRANSCRIPTIONAL REGULATOR REDD-RELATED"/>
    <property type="match status" value="1"/>
</dbReference>
<evidence type="ECO:0000256" key="4">
    <source>
        <dbReference type="ARBA" id="ARBA00023163"/>
    </source>
</evidence>
<dbReference type="InterPro" id="IPR016032">
    <property type="entry name" value="Sig_transdc_resp-reg_C-effctor"/>
</dbReference>
<keyword evidence="4" id="KW-0804">Transcription</keyword>
<dbReference type="EMBL" id="JACHJQ010000008">
    <property type="protein sequence ID" value="MBB4910651.1"/>
    <property type="molecule type" value="Genomic_DNA"/>
</dbReference>
<keyword evidence="3 5" id="KW-0238">DNA-binding</keyword>
<dbReference type="GO" id="GO:0003677">
    <property type="term" value="F:DNA binding"/>
    <property type="evidence" value="ECO:0007669"/>
    <property type="project" value="UniProtKB-UniRule"/>
</dbReference>
<dbReference type="GO" id="GO:0000160">
    <property type="term" value="P:phosphorelay signal transduction system"/>
    <property type="evidence" value="ECO:0007669"/>
    <property type="project" value="InterPro"/>
</dbReference>
<evidence type="ECO:0000313" key="7">
    <source>
        <dbReference type="EMBL" id="MBB4910651.1"/>
    </source>
</evidence>
<keyword evidence="2" id="KW-0805">Transcription regulation</keyword>
<dbReference type="InterPro" id="IPR036388">
    <property type="entry name" value="WH-like_DNA-bd_sf"/>
</dbReference>
<dbReference type="Gene3D" id="3.40.50.300">
    <property type="entry name" value="P-loop containing nucleotide triphosphate hydrolases"/>
    <property type="match status" value="1"/>
</dbReference>
<feature type="DNA-binding region" description="OmpR/PhoB-type" evidence="5">
    <location>
        <begin position="1"/>
        <end position="89"/>
    </location>
</feature>
<organism evidence="7 8">
    <name type="scientific">Actinophytocola algeriensis</name>
    <dbReference type="NCBI Taxonomy" id="1768010"/>
    <lineage>
        <taxon>Bacteria</taxon>
        <taxon>Bacillati</taxon>
        <taxon>Actinomycetota</taxon>
        <taxon>Actinomycetes</taxon>
        <taxon>Pseudonocardiales</taxon>
        <taxon>Pseudonocardiaceae</taxon>
    </lineage>
</organism>
<dbReference type="Proteomes" id="UP000520767">
    <property type="component" value="Unassembled WGS sequence"/>
</dbReference>
<dbReference type="InterPro" id="IPR011990">
    <property type="entry name" value="TPR-like_helical_dom_sf"/>
</dbReference>
<dbReference type="InterPro" id="IPR051677">
    <property type="entry name" value="AfsR-DnrI-RedD_regulator"/>
</dbReference>
<evidence type="ECO:0000256" key="5">
    <source>
        <dbReference type="PROSITE-ProRule" id="PRU01091"/>
    </source>
</evidence>
<keyword evidence="8" id="KW-1185">Reference proteome</keyword>
<evidence type="ECO:0000259" key="6">
    <source>
        <dbReference type="PROSITE" id="PS51755"/>
    </source>
</evidence>
<dbReference type="InterPro" id="IPR005158">
    <property type="entry name" value="BTAD"/>
</dbReference>
<dbReference type="RefSeq" id="WP_184814716.1">
    <property type="nucleotide sequence ID" value="NZ_JACHJQ010000008.1"/>
</dbReference>
<feature type="domain" description="OmpR/PhoB-type" evidence="6">
    <location>
        <begin position="1"/>
        <end position="89"/>
    </location>
</feature>
<name>A0A7W7VHP5_9PSEU</name>
<dbReference type="InterPro" id="IPR027417">
    <property type="entry name" value="P-loop_NTPase"/>
</dbReference>
<evidence type="ECO:0000313" key="8">
    <source>
        <dbReference type="Proteomes" id="UP000520767"/>
    </source>
</evidence>
<dbReference type="GO" id="GO:0006355">
    <property type="term" value="P:regulation of DNA-templated transcription"/>
    <property type="evidence" value="ECO:0007669"/>
    <property type="project" value="InterPro"/>
</dbReference>
<evidence type="ECO:0000256" key="1">
    <source>
        <dbReference type="ARBA" id="ARBA00005820"/>
    </source>
</evidence>
<dbReference type="SUPFAM" id="SSF48452">
    <property type="entry name" value="TPR-like"/>
    <property type="match status" value="1"/>
</dbReference>
<dbReference type="PROSITE" id="PS51755">
    <property type="entry name" value="OMPR_PHOB"/>
    <property type="match status" value="1"/>
</dbReference>
<dbReference type="SUPFAM" id="SSF46894">
    <property type="entry name" value="C-terminal effector domain of the bipartite response regulators"/>
    <property type="match status" value="1"/>
</dbReference>
<dbReference type="SMART" id="SM01043">
    <property type="entry name" value="BTAD"/>
    <property type="match status" value="1"/>
</dbReference>
<dbReference type="PANTHER" id="PTHR35807:SF1">
    <property type="entry name" value="TRANSCRIPTIONAL REGULATOR REDD"/>
    <property type="match status" value="1"/>
</dbReference>
<dbReference type="GO" id="GO:0043531">
    <property type="term" value="F:ADP binding"/>
    <property type="evidence" value="ECO:0007669"/>
    <property type="project" value="InterPro"/>
</dbReference>
<accession>A0A7W7VHP5</accession>
<dbReference type="Gene3D" id="1.25.40.10">
    <property type="entry name" value="Tetratricopeptide repeat domain"/>
    <property type="match status" value="2"/>
</dbReference>
<dbReference type="Pfam" id="PF03704">
    <property type="entry name" value="BTAD"/>
    <property type="match status" value="1"/>
</dbReference>
<reference evidence="7 8" key="1">
    <citation type="submission" date="2020-08" db="EMBL/GenBank/DDBJ databases">
        <title>Genomic Encyclopedia of Type Strains, Phase III (KMG-III): the genomes of soil and plant-associated and newly described type strains.</title>
        <authorList>
            <person name="Whitman W."/>
        </authorList>
    </citation>
    <scope>NUCLEOTIDE SEQUENCE [LARGE SCALE GENOMIC DNA]</scope>
    <source>
        <strain evidence="7 8">CECT 8960</strain>
    </source>
</reference>
<dbReference type="AlphaFoldDB" id="A0A7W7VHP5"/>
<dbReference type="InterPro" id="IPR003593">
    <property type="entry name" value="AAA+_ATPase"/>
</dbReference>
<comment type="similarity">
    <text evidence="1">Belongs to the AfsR/DnrI/RedD regulatory family.</text>
</comment>
<comment type="caution">
    <text evidence="7">The sequence shown here is derived from an EMBL/GenBank/DDBJ whole genome shotgun (WGS) entry which is preliminary data.</text>
</comment>
<dbReference type="InterPro" id="IPR001867">
    <property type="entry name" value="OmpR/PhoB-type_DNA-bd"/>
</dbReference>
<dbReference type="PRINTS" id="PR00364">
    <property type="entry name" value="DISEASERSIST"/>
</dbReference>
<dbReference type="SMART" id="SM00382">
    <property type="entry name" value="AAA"/>
    <property type="match status" value="1"/>
</dbReference>
<dbReference type="Pfam" id="PF00486">
    <property type="entry name" value="Trans_reg_C"/>
    <property type="match status" value="1"/>
</dbReference>